<organism evidence="1 2">
    <name type="scientific">Daphnia magna</name>
    <dbReference type="NCBI Taxonomy" id="35525"/>
    <lineage>
        <taxon>Eukaryota</taxon>
        <taxon>Metazoa</taxon>
        <taxon>Ecdysozoa</taxon>
        <taxon>Arthropoda</taxon>
        <taxon>Crustacea</taxon>
        <taxon>Branchiopoda</taxon>
        <taxon>Diplostraca</taxon>
        <taxon>Cladocera</taxon>
        <taxon>Anomopoda</taxon>
        <taxon>Daphniidae</taxon>
        <taxon>Daphnia</taxon>
    </lineage>
</organism>
<keyword evidence="2" id="KW-1185">Reference proteome</keyword>
<dbReference type="EMBL" id="JAOYFB010000037">
    <property type="protein sequence ID" value="KAK4021917.1"/>
    <property type="molecule type" value="Genomic_DNA"/>
</dbReference>
<accession>A0ABR0A9V4</accession>
<sequence>MTLSKLFTCKPGQTSSHQLTLLEQQTDLFTSNIDGQMQTTAMSAYHKSINMDDMQLQAKNLLGDT</sequence>
<name>A0ABR0A9V4_9CRUS</name>
<gene>
    <name evidence="1" type="ORF">OUZ56_007405</name>
</gene>
<comment type="caution">
    <text evidence="1">The sequence shown here is derived from an EMBL/GenBank/DDBJ whole genome shotgun (WGS) entry which is preliminary data.</text>
</comment>
<reference evidence="1 2" key="1">
    <citation type="journal article" date="2023" name="Nucleic Acids Res.">
        <title>The hologenome of Daphnia magna reveals possible DNA methylation and microbiome-mediated evolution of the host genome.</title>
        <authorList>
            <person name="Chaturvedi A."/>
            <person name="Li X."/>
            <person name="Dhandapani V."/>
            <person name="Marshall H."/>
            <person name="Kissane S."/>
            <person name="Cuenca-Cambronero M."/>
            <person name="Asole G."/>
            <person name="Calvet F."/>
            <person name="Ruiz-Romero M."/>
            <person name="Marangio P."/>
            <person name="Guigo R."/>
            <person name="Rago D."/>
            <person name="Mirbahai L."/>
            <person name="Eastwood N."/>
            <person name="Colbourne J.K."/>
            <person name="Zhou J."/>
            <person name="Mallon E."/>
            <person name="Orsini L."/>
        </authorList>
    </citation>
    <scope>NUCLEOTIDE SEQUENCE [LARGE SCALE GENOMIC DNA]</scope>
    <source>
        <strain evidence="1">LRV0_1</strain>
    </source>
</reference>
<evidence type="ECO:0000313" key="2">
    <source>
        <dbReference type="Proteomes" id="UP001234178"/>
    </source>
</evidence>
<protein>
    <submittedName>
        <fullName evidence="1">Uncharacterized protein</fullName>
    </submittedName>
</protein>
<dbReference type="Proteomes" id="UP001234178">
    <property type="component" value="Unassembled WGS sequence"/>
</dbReference>
<evidence type="ECO:0000313" key="1">
    <source>
        <dbReference type="EMBL" id="KAK4021917.1"/>
    </source>
</evidence>
<proteinExistence type="predicted"/>